<comment type="caution">
    <text evidence="13">Lacks conserved residue(s) required for the propagation of feature annotation.</text>
</comment>
<feature type="domain" description="Enolpyruvate transferase" evidence="14">
    <location>
        <begin position="30"/>
        <end position="430"/>
    </location>
</feature>
<dbReference type="GO" id="GO:0051301">
    <property type="term" value="P:cell division"/>
    <property type="evidence" value="ECO:0007669"/>
    <property type="project" value="UniProtKB-KW"/>
</dbReference>
<dbReference type="HAMAP" id="MF_00111">
    <property type="entry name" value="MurA"/>
    <property type="match status" value="1"/>
</dbReference>
<feature type="binding site" evidence="13">
    <location>
        <position position="351"/>
    </location>
    <ligand>
        <name>UDP-N-acetyl-alpha-D-glucosamine</name>
        <dbReference type="ChEBI" id="CHEBI:57705"/>
    </ligand>
</feature>
<keyword evidence="7 13" id="KW-0573">Peptidoglycan synthesis</keyword>
<comment type="pathway">
    <text evidence="2 13">Cell wall biogenesis; peptidoglycan biosynthesis.</text>
</comment>
<feature type="active site" description="Proton donor" evidence="13">
    <location>
        <position position="138"/>
    </location>
</feature>
<evidence type="ECO:0000256" key="4">
    <source>
        <dbReference type="ARBA" id="ARBA00022618"/>
    </source>
</evidence>
<keyword evidence="3 13" id="KW-0963">Cytoplasm</keyword>
<dbReference type="GO" id="GO:0009252">
    <property type="term" value="P:peptidoglycan biosynthetic process"/>
    <property type="evidence" value="ECO:0007669"/>
    <property type="project" value="UniProtKB-UniRule"/>
</dbReference>
<comment type="subcellular location">
    <subcellularLocation>
        <location evidence="1 13">Cytoplasm</location>
    </subcellularLocation>
</comment>
<evidence type="ECO:0000256" key="9">
    <source>
        <dbReference type="ARBA" id="ARBA00023316"/>
    </source>
</evidence>
<evidence type="ECO:0000256" key="8">
    <source>
        <dbReference type="ARBA" id="ARBA00023306"/>
    </source>
</evidence>
<feature type="binding site" evidence="13">
    <location>
        <position position="329"/>
    </location>
    <ligand>
        <name>UDP-N-acetyl-alpha-D-glucosamine</name>
        <dbReference type="ChEBI" id="CHEBI:57705"/>
    </ligand>
</feature>
<gene>
    <name evidence="13" type="primary">murA</name>
    <name evidence="15" type="ORF">CLV47_10288</name>
</gene>
<keyword evidence="6 13" id="KW-0133">Cell shape</keyword>
<feature type="binding site" evidence="13">
    <location>
        <begin position="44"/>
        <end position="45"/>
    </location>
    <ligand>
        <name>phosphoenolpyruvate</name>
        <dbReference type="ChEBI" id="CHEBI:58702"/>
    </ligand>
</feature>
<evidence type="ECO:0000256" key="10">
    <source>
        <dbReference type="ARBA" id="ARBA00037534"/>
    </source>
</evidence>
<evidence type="ECO:0000256" key="1">
    <source>
        <dbReference type="ARBA" id="ARBA00004496"/>
    </source>
</evidence>
<dbReference type="GO" id="GO:0019277">
    <property type="term" value="P:UDP-N-acetylgalactosamine biosynthetic process"/>
    <property type="evidence" value="ECO:0007669"/>
    <property type="project" value="InterPro"/>
</dbReference>
<evidence type="ECO:0000256" key="6">
    <source>
        <dbReference type="ARBA" id="ARBA00022960"/>
    </source>
</evidence>
<dbReference type="InterPro" id="IPR050068">
    <property type="entry name" value="MurA_subfamily"/>
</dbReference>
<evidence type="ECO:0000256" key="2">
    <source>
        <dbReference type="ARBA" id="ARBA00004752"/>
    </source>
</evidence>
<dbReference type="GO" id="GO:0008760">
    <property type="term" value="F:UDP-N-acetylglucosamine 1-carboxyvinyltransferase activity"/>
    <property type="evidence" value="ECO:0007669"/>
    <property type="project" value="UniProtKB-UniRule"/>
</dbReference>
<keyword evidence="8 13" id="KW-0131">Cell cycle</keyword>
<protein>
    <recommendedName>
        <fullName evidence="13">UDP-N-acetylglucosamine 1-carboxyvinyltransferase</fullName>
        <ecNumber evidence="13">2.5.1.7</ecNumber>
    </recommendedName>
    <alternativeName>
        <fullName evidence="13">Enoylpyruvate transferase</fullName>
    </alternativeName>
    <alternativeName>
        <fullName evidence="13">UDP-N-acetylglucosamine enolpyruvyl transferase</fullName>
        <shortName evidence="13">EPT</shortName>
    </alternativeName>
</protein>
<dbReference type="InterPro" id="IPR036968">
    <property type="entry name" value="Enolpyruvate_Tfrase_sf"/>
</dbReference>
<keyword evidence="9 13" id="KW-0961">Cell wall biogenesis/degradation</keyword>
<dbReference type="EC" id="2.5.1.7" evidence="13"/>
<evidence type="ECO:0000256" key="7">
    <source>
        <dbReference type="ARBA" id="ARBA00022984"/>
    </source>
</evidence>
<accession>A0A2T1A475</accession>
<evidence type="ECO:0000256" key="5">
    <source>
        <dbReference type="ARBA" id="ARBA00022679"/>
    </source>
</evidence>
<evidence type="ECO:0000256" key="12">
    <source>
        <dbReference type="ARBA" id="ARBA00047527"/>
    </source>
</evidence>
<evidence type="ECO:0000313" key="15">
    <source>
        <dbReference type="EMBL" id="PRZ43402.1"/>
    </source>
</evidence>
<evidence type="ECO:0000256" key="13">
    <source>
        <dbReference type="HAMAP-Rule" id="MF_00111"/>
    </source>
</evidence>
<sequence length="453" mass="48334">MNVARSSQPGTSRGRAAQYHRRMDIFRVGGNARLEGEVTVSGAKNSVLKLMAATLLTPGTTTINRAPDILDVSIMSEVLRRLGCQVRFSGGTLTIAVPEDPSTETDYQLVRRMRASIAVLGPLVARWGHAKVALPGGDAIGSRGLDMHVAGLVQLGAQVHSEHGFLIARADRLHGATIRLDFPSVGATENILMAAVLAEGRTVIDNTAREPEIIDLVQFLNKMGAQIEGEGTPTLVVDGVSQLKPVEHDTVPDRIVAGTWAMAAVMTRGDVTVRGATAAHLERVLDLLGASGAMIDTHLTDGRGFRVRMNDRPKSIDVRTLPYPGFPTDLQPMAIALDSIAQGSSIVTENVFEGRFMFTNELIRLGASIQVDGHHAAIRGTERLSSAPVEATDIRAGAGLVLAGLVADGFTDVAHVHHIDRGYPGFEQQLSALGADVRRIHAPDEDYFGPPST</sequence>
<dbReference type="CDD" id="cd01555">
    <property type="entry name" value="UdpNAET"/>
    <property type="match status" value="1"/>
</dbReference>
<evidence type="ECO:0000256" key="11">
    <source>
        <dbReference type="ARBA" id="ARBA00038367"/>
    </source>
</evidence>
<dbReference type="EMBL" id="PVUE01000002">
    <property type="protein sequence ID" value="PRZ43402.1"/>
    <property type="molecule type" value="Genomic_DNA"/>
</dbReference>
<reference evidence="15 16" key="1">
    <citation type="submission" date="2018-03" db="EMBL/GenBank/DDBJ databases">
        <title>Genomic Encyclopedia of Archaeal and Bacterial Type Strains, Phase II (KMG-II): from individual species to whole genera.</title>
        <authorList>
            <person name="Goeker M."/>
        </authorList>
    </citation>
    <scope>NUCLEOTIDE SEQUENCE [LARGE SCALE GENOMIC DNA]</scope>
    <source>
        <strain evidence="15 16">DSM 100065</strain>
    </source>
</reference>
<evidence type="ECO:0000259" key="14">
    <source>
        <dbReference type="Pfam" id="PF00275"/>
    </source>
</evidence>
<comment type="similarity">
    <text evidence="11 13">Belongs to the EPSP synthase family. MurA subfamily.</text>
</comment>
<dbReference type="NCBIfam" id="NF006873">
    <property type="entry name" value="PRK09369.1"/>
    <property type="match status" value="1"/>
</dbReference>
<dbReference type="AlphaFoldDB" id="A0A2T1A475"/>
<organism evidence="15 16">
    <name type="scientific">Antricoccus suffuscus</name>
    <dbReference type="NCBI Taxonomy" id="1629062"/>
    <lineage>
        <taxon>Bacteria</taxon>
        <taxon>Bacillati</taxon>
        <taxon>Actinomycetota</taxon>
        <taxon>Actinomycetes</taxon>
        <taxon>Geodermatophilales</taxon>
        <taxon>Antricoccaceae</taxon>
        <taxon>Antricoccus</taxon>
    </lineage>
</organism>
<dbReference type="Proteomes" id="UP000237752">
    <property type="component" value="Unassembled WGS sequence"/>
</dbReference>
<dbReference type="Pfam" id="PF00275">
    <property type="entry name" value="EPSP_synthase"/>
    <property type="match status" value="1"/>
</dbReference>
<keyword evidence="4 13" id="KW-0132">Cell division</keyword>
<keyword evidence="5 13" id="KW-0808">Transferase</keyword>
<proteinExistence type="inferred from homology"/>
<name>A0A2T1A475_9ACTN</name>
<comment type="caution">
    <text evidence="15">The sequence shown here is derived from an EMBL/GenBank/DDBJ whole genome shotgun (WGS) entry which is preliminary data.</text>
</comment>
<dbReference type="SUPFAM" id="SSF55205">
    <property type="entry name" value="EPT/RTPC-like"/>
    <property type="match status" value="1"/>
</dbReference>
<dbReference type="Gene3D" id="3.65.10.10">
    <property type="entry name" value="Enolpyruvate transferase domain"/>
    <property type="match status" value="2"/>
</dbReference>
<dbReference type="InterPro" id="IPR005750">
    <property type="entry name" value="UDP_GlcNAc_COvinyl_MurA"/>
</dbReference>
<dbReference type="InterPro" id="IPR001986">
    <property type="entry name" value="Enolpyruvate_Tfrase_dom"/>
</dbReference>
<evidence type="ECO:0000313" key="16">
    <source>
        <dbReference type="Proteomes" id="UP000237752"/>
    </source>
</evidence>
<dbReference type="NCBIfam" id="TIGR01072">
    <property type="entry name" value="murA"/>
    <property type="match status" value="1"/>
</dbReference>
<dbReference type="PANTHER" id="PTHR43783:SF1">
    <property type="entry name" value="UDP-N-ACETYLGLUCOSAMINE 1-CARBOXYVINYLTRANSFERASE"/>
    <property type="match status" value="1"/>
</dbReference>
<keyword evidence="16" id="KW-1185">Reference proteome</keyword>
<dbReference type="InterPro" id="IPR013792">
    <property type="entry name" value="RNA3'P_cycl/enolpyr_Trfase_a/b"/>
</dbReference>
<dbReference type="UniPathway" id="UPA00219"/>
<dbReference type="GO" id="GO:0071555">
    <property type="term" value="P:cell wall organization"/>
    <property type="evidence" value="ECO:0007669"/>
    <property type="project" value="UniProtKB-KW"/>
</dbReference>
<dbReference type="GO" id="GO:0008360">
    <property type="term" value="P:regulation of cell shape"/>
    <property type="evidence" value="ECO:0007669"/>
    <property type="project" value="UniProtKB-KW"/>
</dbReference>
<comment type="function">
    <text evidence="10 13">Cell wall formation. Adds enolpyruvyl to UDP-N-acetylglucosamine.</text>
</comment>
<feature type="binding site" evidence="13">
    <location>
        <position position="114"/>
    </location>
    <ligand>
        <name>UDP-N-acetyl-alpha-D-glucosamine</name>
        <dbReference type="ChEBI" id="CHEBI:57705"/>
    </ligand>
</feature>
<comment type="catalytic activity">
    <reaction evidence="12 13">
        <text>phosphoenolpyruvate + UDP-N-acetyl-alpha-D-glucosamine = UDP-N-acetyl-3-O-(1-carboxyvinyl)-alpha-D-glucosamine + phosphate</text>
        <dbReference type="Rhea" id="RHEA:18681"/>
        <dbReference type="ChEBI" id="CHEBI:43474"/>
        <dbReference type="ChEBI" id="CHEBI:57705"/>
        <dbReference type="ChEBI" id="CHEBI:58702"/>
        <dbReference type="ChEBI" id="CHEBI:68483"/>
        <dbReference type="EC" id="2.5.1.7"/>
    </reaction>
</comment>
<evidence type="ECO:0000256" key="3">
    <source>
        <dbReference type="ARBA" id="ARBA00022490"/>
    </source>
</evidence>
<dbReference type="PANTHER" id="PTHR43783">
    <property type="entry name" value="UDP-N-ACETYLGLUCOSAMINE 1-CARBOXYVINYLTRANSFERASE"/>
    <property type="match status" value="1"/>
</dbReference>
<dbReference type="GO" id="GO:0005737">
    <property type="term" value="C:cytoplasm"/>
    <property type="evidence" value="ECO:0007669"/>
    <property type="project" value="UniProtKB-SubCell"/>
</dbReference>